<name>A0A0L7L2P8_OPEBR</name>
<dbReference type="InterPro" id="IPR050216">
    <property type="entry name" value="LRR_domain-containing"/>
</dbReference>
<dbReference type="GO" id="GO:0005737">
    <property type="term" value="C:cytoplasm"/>
    <property type="evidence" value="ECO:0007669"/>
    <property type="project" value="TreeGrafter"/>
</dbReference>
<evidence type="ECO:0000256" key="1">
    <source>
        <dbReference type="ARBA" id="ARBA00022614"/>
    </source>
</evidence>
<dbReference type="Gene3D" id="3.80.10.10">
    <property type="entry name" value="Ribonuclease Inhibitor"/>
    <property type="match status" value="2"/>
</dbReference>
<comment type="caution">
    <text evidence="4">The sequence shown here is derived from an EMBL/GenBank/DDBJ whole genome shotgun (WGS) entry which is preliminary data.</text>
</comment>
<accession>A0A0L7L2P8</accession>
<keyword evidence="1" id="KW-0433">Leucine-rich repeat</keyword>
<reference evidence="4 5" key="1">
    <citation type="journal article" date="2015" name="Genome Biol. Evol.">
        <title>The genome of winter moth (Operophtera brumata) provides a genomic perspective on sexual dimorphism and phenology.</title>
        <authorList>
            <person name="Derks M.F."/>
            <person name="Smit S."/>
            <person name="Salis L."/>
            <person name="Schijlen E."/>
            <person name="Bossers A."/>
            <person name="Mateman C."/>
            <person name="Pijl A.S."/>
            <person name="de Ridder D."/>
            <person name="Groenen M.A."/>
            <person name="Visser M.E."/>
            <person name="Megens H.J."/>
        </authorList>
    </citation>
    <scope>NUCLEOTIDE SEQUENCE [LARGE SCALE GENOMIC DNA]</scope>
    <source>
        <strain evidence="4">WM2013NL</strain>
        <tissue evidence="4">Head and thorax</tissue>
    </source>
</reference>
<dbReference type="PROSITE" id="PS51450">
    <property type="entry name" value="LRR"/>
    <property type="match status" value="3"/>
</dbReference>
<protein>
    <submittedName>
        <fullName evidence="4">Uncharacterized protein</fullName>
    </submittedName>
</protein>
<feature type="region of interest" description="Disordered" evidence="3">
    <location>
        <begin position="351"/>
        <end position="393"/>
    </location>
</feature>
<gene>
    <name evidence="4" type="ORF">OBRU01_15348</name>
</gene>
<proteinExistence type="predicted"/>
<organism evidence="4 5">
    <name type="scientific">Operophtera brumata</name>
    <name type="common">Winter moth</name>
    <name type="synonym">Phalaena brumata</name>
    <dbReference type="NCBI Taxonomy" id="104452"/>
    <lineage>
        <taxon>Eukaryota</taxon>
        <taxon>Metazoa</taxon>
        <taxon>Ecdysozoa</taxon>
        <taxon>Arthropoda</taxon>
        <taxon>Hexapoda</taxon>
        <taxon>Insecta</taxon>
        <taxon>Pterygota</taxon>
        <taxon>Neoptera</taxon>
        <taxon>Endopterygota</taxon>
        <taxon>Lepidoptera</taxon>
        <taxon>Glossata</taxon>
        <taxon>Ditrysia</taxon>
        <taxon>Geometroidea</taxon>
        <taxon>Geometridae</taxon>
        <taxon>Larentiinae</taxon>
        <taxon>Operophtera</taxon>
    </lineage>
</organism>
<feature type="compositionally biased region" description="Basic and acidic residues" evidence="3">
    <location>
        <begin position="366"/>
        <end position="393"/>
    </location>
</feature>
<dbReference type="PANTHER" id="PTHR48051">
    <property type="match status" value="1"/>
</dbReference>
<evidence type="ECO:0000256" key="3">
    <source>
        <dbReference type="SAM" id="MobiDB-lite"/>
    </source>
</evidence>
<dbReference type="Proteomes" id="UP000037510">
    <property type="component" value="Unassembled WGS sequence"/>
</dbReference>
<dbReference type="PANTHER" id="PTHR48051:SF54">
    <property type="entry name" value="LEUCINE-RICH REPEAT-CONTAINING PROTEIN"/>
    <property type="match status" value="1"/>
</dbReference>
<sequence length="457" mass="52478">MEEAGKKTHSQKLNGATKEITIDKPNIFSWHINITVIDLSGRNIDSLDDKVQLPENLLELNLSHNKLVEVPTVVTNLQKLKNLYISHNSVEFFDETPNFCHTLERLDLSTNNLLGPPYWIWTEQPKRLSWINLSCNTKITNSFVHGYLEELLQHQTLVSEVDLNNCGFINKNTELLATFTKAKTIHFGNADYSYHGSNVISEVPSKGLEKCCDIEILNLSNTHIYTINPSIDMLKNLSELNLACNNIGEIPNEFCSLANLETCVLSSNIILYLPDDMHKLKKLVRLYLDSNKLCMLPERLIELPNLKVLDLYDNHLTEVLEGYSHLEEFDVAQNYLDEPLDVDYLEKKEKKHEVVHPETEYSSTEKPPKPDKADSERSSSPEDWDSDTHWIPHDIKYSTPPQNWINFIKRKMKEGNFCPVDAHVVSISEQVMYDKKLNPRVDVECVGQFDDYSSDDS</sequence>
<evidence type="ECO:0000256" key="2">
    <source>
        <dbReference type="ARBA" id="ARBA00022737"/>
    </source>
</evidence>
<evidence type="ECO:0000313" key="5">
    <source>
        <dbReference type="Proteomes" id="UP000037510"/>
    </source>
</evidence>
<evidence type="ECO:0000313" key="4">
    <source>
        <dbReference type="EMBL" id="KOB69685.1"/>
    </source>
</evidence>
<dbReference type="AlphaFoldDB" id="A0A0L7L2P8"/>
<keyword evidence="5" id="KW-1185">Reference proteome</keyword>
<dbReference type="SUPFAM" id="SSF52058">
    <property type="entry name" value="L domain-like"/>
    <property type="match status" value="1"/>
</dbReference>
<dbReference type="STRING" id="104452.A0A0L7L2P8"/>
<keyword evidence="2" id="KW-0677">Repeat</keyword>
<dbReference type="InterPro" id="IPR003591">
    <property type="entry name" value="Leu-rich_rpt_typical-subtyp"/>
</dbReference>
<dbReference type="SMART" id="SM00369">
    <property type="entry name" value="LRR_TYP"/>
    <property type="match status" value="4"/>
</dbReference>
<dbReference type="EMBL" id="JTDY01003352">
    <property type="protein sequence ID" value="KOB69685.1"/>
    <property type="molecule type" value="Genomic_DNA"/>
</dbReference>
<dbReference type="InterPro" id="IPR032675">
    <property type="entry name" value="LRR_dom_sf"/>
</dbReference>
<dbReference type="Pfam" id="PF13855">
    <property type="entry name" value="LRR_8"/>
    <property type="match status" value="2"/>
</dbReference>
<dbReference type="InterPro" id="IPR001611">
    <property type="entry name" value="Leu-rich_rpt"/>
</dbReference>